<dbReference type="GO" id="GO:0044613">
    <property type="term" value="C:nuclear pore central transport channel"/>
    <property type="evidence" value="ECO:0007669"/>
    <property type="project" value="TreeGrafter"/>
</dbReference>
<evidence type="ECO:0000256" key="2">
    <source>
        <dbReference type="ARBA" id="ARBA00022448"/>
    </source>
</evidence>
<comment type="subcellular location">
    <subcellularLocation>
        <location evidence="1">Nucleus</location>
    </subcellularLocation>
</comment>
<feature type="region of interest" description="Disordered" evidence="5">
    <location>
        <begin position="1"/>
        <end position="76"/>
    </location>
</feature>
<dbReference type="Pfam" id="PF13874">
    <property type="entry name" value="Nup54"/>
    <property type="match status" value="1"/>
</dbReference>
<dbReference type="Gene3D" id="1.20.5.490">
    <property type="entry name" value="Single helix bin"/>
    <property type="match status" value="1"/>
</dbReference>
<accession>A0A1Y1X9T7</accession>
<dbReference type="STRING" id="1754192.A0A1Y1X9T7"/>
<keyword evidence="8" id="KW-1185">Reference proteome</keyword>
<evidence type="ECO:0000313" key="8">
    <source>
        <dbReference type="Proteomes" id="UP000193944"/>
    </source>
</evidence>
<evidence type="ECO:0000259" key="6">
    <source>
        <dbReference type="Pfam" id="PF13874"/>
    </source>
</evidence>
<proteinExistence type="predicted"/>
<keyword evidence="4" id="KW-0175">Coiled coil</keyword>
<feature type="domain" description="Nucleoporin Nup54 alpha-helical" evidence="6">
    <location>
        <begin position="265"/>
        <end position="404"/>
    </location>
</feature>
<protein>
    <recommendedName>
        <fullName evidence="6">Nucleoporin Nup54 alpha-helical domain-containing protein</fullName>
    </recommendedName>
</protein>
<evidence type="ECO:0000256" key="1">
    <source>
        <dbReference type="ARBA" id="ARBA00004123"/>
    </source>
</evidence>
<evidence type="ECO:0000256" key="5">
    <source>
        <dbReference type="SAM" id="MobiDB-lite"/>
    </source>
</evidence>
<dbReference type="GO" id="GO:0006607">
    <property type="term" value="P:NLS-bearing protein import into nucleus"/>
    <property type="evidence" value="ECO:0007669"/>
    <property type="project" value="TreeGrafter"/>
</dbReference>
<feature type="compositionally biased region" description="Low complexity" evidence="5">
    <location>
        <begin position="9"/>
        <end position="20"/>
    </location>
</feature>
<dbReference type="PANTHER" id="PTHR13000:SF0">
    <property type="entry name" value="NUCLEOPORIN P54"/>
    <property type="match status" value="1"/>
</dbReference>
<dbReference type="GO" id="GO:0017056">
    <property type="term" value="F:structural constituent of nuclear pore"/>
    <property type="evidence" value="ECO:0007669"/>
    <property type="project" value="TreeGrafter"/>
</dbReference>
<dbReference type="Pfam" id="PF13634">
    <property type="entry name" value="Nucleoporin_FG"/>
    <property type="match status" value="1"/>
</dbReference>
<keyword evidence="3" id="KW-0539">Nucleus</keyword>
<dbReference type="InterPro" id="IPR025574">
    <property type="entry name" value="Nucleoporin_FG_rpt"/>
</dbReference>
<dbReference type="InterPro" id="IPR024864">
    <property type="entry name" value="Nup54/Nup57/Nup44"/>
</dbReference>
<dbReference type="GO" id="GO:0036228">
    <property type="term" value="P:protein localization to nuclear inner membrane"/>
    <property type="evidence" value="ECO:0007669"/>
    <property type="project" value="TreeGrafter"/>
</dbReference>
<gene>
    <name evidence="7" type="ORF">BCR32DRAFT_326790</name>
</gene>
<dbReference type="InterPro" id="IPR025712">
    <property type="entry name" value="Nup54_alpha-helical_dom"/>
</dbReference>
<dbReference type="PANTHER" id="PTHR13000">
    <property type="entry name" value="NUCLEOPORIN P54"/>
    <property type="match status" value="1"/>
</dbReference>
<reference evidence="7 8" key="1">
    <citation type="submission" date="2016-08" db="EMBL/GenBank/DDBJ databases">
        <title>A Parts List for Fungal Cellulosomes Revealed by Comparative Genomics.</title>
        <authorList>
            <consortium name="DOE Joint Genome Institute"/>
            <person name="Haitjema C.H."/>
            <person name="Gilmore S.P."/>
            <person name="Henske J.K."/>
            <person name="Solomon K.V."/>
            <person name="De Groot R."/>
            <person name="Kuo A."/>
            <person name="Mondo S.J."/>
            <person name="Salamov A.A."/>
            <person name="Labutti K."/>
            <person name="Zhao Z."/>
            <person name="Chiniquy J."/>
            <person name="Barry K."/>
            <person name="Brewer H.M."/>
            <person name="Purvine S.O."/>
            <person name="Wright A.T."/>
            <person name="Boxma B."/>
            <person name="Van Alen T."/>
            <person name="Hackstein J.H."/>
            <person name="Baker S.E."/>
            <person name="Grigoriev I.V."/>
            <person name="O'Malley M.A."/>
        </authorList>
    </citation>
    <scope>NUCLEOTIDE SEQUENCE [LARGE SCALE GENOMIC DNA]</scope>
    <source>
        <strain evidence="7 8">S4</strain>
    </source>
</reference>
<dbReference type="OrthoDB" id="6162375at2759"/>
<name>A0A1Y1X9T7_9FUNG</name>
<feature type="compositionally biased region" description="Low complexity" evidence="5">
    <location>
        <begin position="30"/>
        <end position="76"/>
    </location>
</feature>
<keyword evidence="2" id="KW-0813">Transport</keyword>
<comment type="caution">
    <text evidence="7">The sequence shown here is derived from an EMBL/GenBank/DDBJ whole genome shotgun (WGS) entry which is preliminary data.</text>
</comment>
<sequence length="559" mass="61035">MFSTANKRQQTGSGFSFGQQNNQTQSTGFSFGQSNTTNTTGTTNTGFGFGQNNQSSNTGTGLFGSNNTTNTGTGLFGSNNTTNTGTGLFGSNNTTNTGTGLFGASNTTNTGTGLFGANNNNNNSLFKTNNTTGTGLFGSNNTTNTGTSLFGANNNNNNSLFKTNNTTGTGMFGSNNNTSGSGLFKFGSNNTNTGGIFGSTTNTGFGGMGQQQQFMGIQQTQQHTSTVADELRKIQEYWNPQSPNCQFKHYFYNMVHPSEVGRYVKPPNDDEGLWRQAQKNNPDSSCMVPAIAIGFDGIKKRMAEQSKQTNAHEAKLKELADKVEKLRQKHLLETTGKLEEYRRRHLSLAHRTLKIMKQVYILRNRGYSIRPEEETLKVRLENLAASLRKSSQFRGRVEELWAHLQMIRDHPGASWYNLASSSATNINNNNSTSLNGNINNNINKFSSGGKSNGNLSTANNNSNLVSSGGNIKSGEINSQPGRYVVDEEGLQTIHKILTEHQHGLSILTDYVKKNSKEIEDMYCGYHVPGPHYQNIQQNRLNQHYPTTSLSTSSTFTPLK</sequence>
<evidence type="ECO:0000256" key="4">
    <source>
        <dbReference type="SAM" id="Coils"/>
    </source>
</evidence>
<evidence type="ECO:0000313" key="7">
    <source>
        <dbReference type="EMBL" id="ORX82541.1"/>
    </source>
</evidence>
<organism evidence="7 8">
    <name type="scientific">Anaeromyces robustus</name>
    <dbReference type="NCBI Taxonomy" id="1754192"/>
    <lineage>
        <taxon>Eukaryota</taxon>
        <taxon>Fungi</taxon>
        <taxon>Fungi incertae sedis</taxon>
        <taxon>Chytridiomycota</taxon>
        <taxon>Chytridiomycota incertae sedis</taxon>
        <taxon>Neocallimastigomycetes</taxon>
        <taxon>Neocallimastigales</taxon>
        <taxon>Neocallimastigaceae</taxon>
        <taxon>Anaeromyces</taxon>
    </lineage>
</organism>
<dbReference type="AlphaFoldDB" id="A0A1Y1X9T7"/>
<dbReference type="Proteomes" id="UP000193944">
    <property type="component" value="Unassembled WGS sequence"/>
</dbReference>
<feature type="coiled-coil region" evidence="4">
    <location>
        <begin position="302"/>
        <end position="329"/>
    </location>
</feature>
<reference evidence="7 8" key="2">
    <citation type="submission" date="2016-08" db="EMBL/GenBank/DDBJ databases">
        <title>Pervasive Adenine N6-methylation of Active Genes in Fungi.</title>
        <authorList>
            <consortium name="DOE Joint Genome Institute"/>
            <person name="Mondo S.J."/>
            <person name="Dannebaum R.O."/>
            <person name="Kuo R.C."/>
            <person name="Labutti K."/>
            <person name="Haridas S."/>
            <person name="Kuo A."/>
            <person name="Salamov A."/>
            <person name="Ahrendt S.R."/>
            <person name="Lipzen A."/>
            <person name="Sullivan W."/>
            <person name="Andreopoulos W.B."/>
            <person name="Clum A."/>
            <person name="Lindquist E."/>
            <person name="Daum C."/>
            <person name="Ramamoorthy G.K."/>
            <person name="Gryganskyi A."/>
            <person name="Culley D."/>
            <person name="Magnuson J.K."/>
            <person name="James T.Y."/>
            <person name="O'Malley M.A."/>
            <person name="Stajich J.E."/>
            <person name="Spatafora J.W."/>
            <person name="Visel A."/>
            <person name="Grigoriev I.V."/>
        </authorList>
    </citation>
    <scope>NUCLEOTIDE SEQUENCE [LARGE SCALE GENOMIC DNA]</scope>
    <source>
        <strain evidence="7 8">S4</strain>
    </source>
</reference>
<evidence type="ECO:0000256" key="3">
    <source>
        <dbReference type="ARBA" id="ARBA00023242"/>
    </source>
</evidence>
<dbReference type="EMBL" id="MCFG01000092">
    <property type="protein sequence ID" value="ORX82541.1"/>
    <property type="molecule type" value="Genomic_DNA"/>
</dbReference>
<dbReference type="GO" id="GO:0006999">
    <property type="term" value="P:nuclear pore organization"/>
    <property type="evidence" value="ECO:0007669"/>
    <property type="project" value="TreeGrafter"/>
</dbReference>